<dbReference type="HOGENOM" id="CLU_2690177_0_0_1"/>
<keyword evidence="2" id="KW-1185">Reference proteome</keyword>
<dbReference type="EMBL" id="DS269600">
    <property type="protein sequence ID" value="EFO85593.1"/>
    <property type="molecule type" value="Genomic_DNA"/>
</dbReference>
<protein>
    <submittedName>
        <fullName evidence="1">Uncharacterized protein</fullName>
    </submittedName>
</protein>
<dbReference type="Proteomes" id="UP000008281">
    <property type="component" value="Unassembled WGS sequence"/>
</dbReference>
<name>E3NQW0_CAERE</name>
<organism evidence="2">
    <name type="scientific">Caenorhabditis remanei</name>
    <name type="common">Caenorhabditis vulgaris</name>
    <dbReference type="NCBI Taxonomy" id="31234"/>
    <lineage>
        <taxon>Eukaryota</taxon>
        <taxon>Metazoa</taxon>
        <taxon>Ecdysozoa</taxon>
        <taxon>Nematoda</taxon>
        <taxon>Chromadorea</taxon>
        <taxon>Rhabditida</taxon>
        <taxon>Rhabditina</taxon>
        <taxon>Rhabditomorpha</taxon>
        <taxon>Rhabditoidea</taxon>
        <taxon>Rhabditidae</taxon>
        <taxon>Peloderinae</taxon>
        <taxon>Caenorhabditis</taxon>
    </lineage>
</organism>
<proteinExistence type="predicted"/>
<evidence type="ECO:0000313" key="2">
    <source>
        <dbReference type="Proteomes" id="UP000008281"/>
    </source>
</evidence>
<evidence type="ECO:0000313" key="1">
    <source>
        <dbReference type="EMBL" id="EFO85593.1"/>
    </source>
</evidence>
<dbReference type="AlphaFoldDB" id="E3NQW0"/>
<accession>E3NQW0</accession>
<sequence length="74" mass="8212">MLLHTSYVVPEEDRLVVRACKINGCDCSTEACPNAARKLECPKHCKRGCQNQNFRRNICVDLFVAAAPNTEMAG</sequence>
<reference evidence="1" key="1">
    <citation type="submission" date="2007-07" db="EMBL/GenBank/DDBJ databases">
        <title>PCAP assembly of the Caenorhabditis remanei genome.</title>
        <authorList>
            <consortium name="The Caenorhabditis remanei Sequencing Consortium"/>
            <person name="Wilson R.K."/>
        </authorList>
    </citation>
    <scope>NUCLEOTIDE SEQUENCE [LARGE SCALE GENOMIC DNA]</scope>
    <source>
        <strain evidence="1">PB4641</strain>
    </source>
</reference>
<gene>
    <name evidence="1" type="ORF">CRE_20626</name>
</gene>
<dbReference type="InParanoid" id="E3NQW0"/>